<protein>
    <submittedName>
        <fullName evidence="3">Matrixin</fullName>
    </submittedName>
</protein>
<dbReference type="InterPro" id="IPR024079">
    <property type="entry name" value="MetalloPept_cat_dom_sf"/>
</dbReference>
<dbReference type="OrthoDB" id="9997at2"/>
<accession>A0A5C6BQW1</accession>
<dbReference type="RefSeq" id="WP_146371365.1">
    <property type="nucleotide sequence ID" value="NZ_SJPP01000001.1"/>
</dbReference>
<dbReference type="PROSITE" id="PS51257">
    <property type="entry name" value="PROKAR_LIPOPROTEIN"/>
    <property type="match status" value="1"/>
</dbReference>
<feature type="chain" id="PRO_5022931351" evidence="2">
    <location>
        <begin position="23"/>
        <end position="375"/>
    </location>
</feature>
<feature type="signal peptide" evidence="2">
    <location>
        <begin position="1"/>
        <end position="22"/>
    </location>
</feature>
<proteinExistence type="predicted"/>
<dbReference type="Gene3D" id="3.40.390.10">
    <property type="entry name" value="Collagenase (Catalytic Domain)"/>
    <property type="match status" value="1"/>
</dbReference>
<comment type="caution">
    <text evidence="3">The sequence shown here is derived from an EMBL/GenBank/DDBJ whole genome shotgun (WGS) entry which is preliminary data.</text>
</comment>
<dbReference type="GO" id="GO:0008237">
    <property type="term" value="F:metallopeptidase activity"/>
    <property type="evidence" value="ECO:0007669"/>
    <property type="project" value="InterPro"/>
</dbReference>
<evidence type="ECO:0000256" key="2">
    <source>
        <dbReference type="SAM" id="SignalP"/>
    </source>
</evidence>
<dbReference type="EMBL" id="SJPP01000001">
    <property type="protein sequence ID" value="TWU14137.1"/>
    <property type="molecule type" value="Genomic_DNA"/>
</dbReference>
<organism evidence="3 4">
    <name type="scientific">Symmachiella macrocystis</name>
    <dbReference type="NCBI Taxonomy" id="2527985"/>
    <lineage>
        <taxon>Bacteria</taxon>
        <taxon>Pseudomonadati</taxon>
        <taxon>Planctomycetota</taxon>
        <taxon>Planctomycetia</taxon>
        <taxon>Planctomycetales</taxon>
        <taxon>Planctomycetaceae</taxon>
        <taxon>Symmachiella</taxon>
    </lineage>
</organism>
<dbReference type="AlphaFoldDB" id="A0A5C6BQW1"/>
<keyword evidence="2" id="KW-0732">Signal</keyword>
<sequence precursor="true">MNSKYAIITCLIAGCLPAPLFADVIVLTNRTSEAVSFQVKHQAGQKSSYTIPVKELVSIPVTAAVEIQFGSEDASQILQVEPNSVCFFHQRDQELLELNRIGFAADVANKAVVDDTDSKRQDTAPPKNDSDPPNTKICTIPVKLFVDDEEPFVRKLWEARLRARLERASKIFEQHCRVRFEVVGVDTWDSNNEVRQFTKMLAEFERESRVEPAALAIGFSSQRRILQQRTRLGGTFAPLRQHILIREWSKNMGEAERLEVLLHELGHYLGATHSPEKDSAMRPQLNDGKANLRSFRLGFDPVNTLVMCLVGDEIREHNVRYLHELTPKTRQQLQSIYREIIKITPDEPATVRMLQLLGAGTPGKPSAPKSSTVPK</sequence>
<evidence type="ECO:0000313" key="3">
    <source>
        <dbReference type="EMBL" id="TWU14137.1"/>
    </source>
</evidence>
<dbReference type="Pfam" id="PF13688">
    <property type="entry name" value="Reprolysin_5"/>
    <property type="match status" value="1"/>
</dbReference>
<dbReference type="SUPFAM" id="SSF55486">
    <property type="entry name" value="Metalloproteases ('zincins'), catalytic domain"/>
    <property type="match status" value="2"/>
</dbReference>
<evidence type="ECO:0000256" key="1">
    <source>
        <dbReference type="SAM" id="MobiDB-lite"/>
    </source>
</evidence>
<feature type="region of interest" description="Disordered" evidence="1">
    <location>
        <begin position="114"/>
        <end position="135"/>
    </location>
</feature>
<gene>
    <name evidence="3" type="ORF">CA54_29800</name>
</gene>
<dbReference type="Proteomes" id="UP000320735">
    <property type="component" value="Unassembled WGS sequence"/>
</dbReference>
<evidence type="ECO:0000313" key="4">
    <source>
        <dbReference type="Proteomes" id="UP000320735"/>
    </source>
</evidence>
<reference evidence="3 4" key="1">
    <citation type="submission" date="2019-02" db="EMBL/GenBank/DDBJ databases">
        <title>Deep-cultivation of Planctomycetes and their phenomic and genomic characterization uncovers novel biology.</title>
        <authorList>
            <person name="Wiegand S."/>
            <person name="Jogler M."/>
            <person name="Boedeker C."/>
            <person name="Pinto D."/>
            <person name="Vollmers J."/>
            <person name="Rivas-Marin E."/>
            <person name="Kohn T."/>
            <person name="Peeters S.H."/>
            <person name="Heuer A."/>
            <person name="Rast P."/>
            <person name="Oberbeckmann S."/>
            <person name="Bunk B."/>
            <person name="Jeske O."/>
            <person name="Meyerdierks A."/>
            <person name="Storesund J.E."/>
            <person name="Kallscheuer N."/>
            <person name="Luecker S."/>
            <person name="Lage O.M."/>
            <person name="Pohl T."/>
            <person name="Merkel B.J."/>
            <person name="Hornburger P."/>
            <person name="Mueller R.-W."/>
            <person name="Bruemmer F."/>
            <person name="Labrenz M."/>
            <person name="Spormann A.M."/>
            <person name="Op Den Camp H."/>
            <person name="Overmann J."/>
            <person name="Amann R."/>
            <person name="Jetten M.S.M."/>
            <person name="Mascher T."/>
            <person name="Medema M.H."/>
            <person name="Devos D.P."/>
            <person name="Kaster A.-K."/>
            <person name="Ovreas L."/>
            <person name="Rohde M."/>
            <person name="Galperin M.Y."/>
            <person name="Jogler C."/>
        </authorList>
    </citation>
    <scope>NUCLEOTIDE SEQUENCE [LARGE SCALE GENOMIC DNA]</scope>
    <source>
        <strain evidence="3 4">CA54</strain>
    </source>
</reference>
<keyword evidence="4" id="KW-1185">Reference proteome</keyword>
<name>A0A5C6BQW1_9PLAN</name>